<keyword evidence="2" id="KW-1185">Reference proteome</keyword>
<dbReference type="WBParaSite" id="TCLT_0000346401-mRNA-1">
    <property type="protein sequence ID" value="TCLT_0000346401-mRNA-1"/>
    <property type="gene ID" value="TCLT_0000346401"/>
</dbReference>
<accession>A0A0N5CTA6</accession>
<sequence>MLCSPSTAAAPQAPNHVTGFRSSTVYQVIEKNSLKPGSTNETINCHILSYRCGFLYPYITQTWRIRMGSSKISCHAT</sequence>
<gene>
    <name evidence="1" type="ORF">TCLT_LOCUS3457</name>
</gene>
<evidence type="ECO:0000313" key="2">
    <source>
        <dbReference type="Proteomes" id="UP000276776"/>
    </source>
</evidence>
<organism evidence="3">
    <name type="scientific">Thelazia callipaeda</name>
    <name type="common">Oriental eyeworm</name>
    <name type="synonym">Parasitic nematode</name>
    <dbReference type="NCBI Taxonomy" id="103827"/>
    <lineage>
        <taxon>Eukaryota</taxon>
        <taxon>Metazoa</taxon>
        <taxon>Ecdysozoa</taxon>
        <taxon>Nematoda</taxon>
        <taxon>Chromadorea</taxon>
        <taxon>Rhabditida</taxon>
        <taxon>Spirurina</taxon>
        <taxon>Spiruromorpha</taxon>
        <taxon>Thelazioidea</taxon>
        <taxon>Thelaziidae</taxon>
        <taxon>Thelazia</taxon>
    </lineage>
</organism>
<evidence type="ECO:0000313" key="1">
    <source>
        <dbReference type="EMBL" id="VDM99938.1"/>
    </source>
</evidence>
<evidence type="ECO:0000313" key="3">
    <source>
        <dbReference type="WBParaSite" id="TCLT_0000346401-mRNA-1"/>
    </source>
</evidence>
<name>A0A0N5CTA6_THECL</name>
<dbReference type="EMBL" id="UYYF01001520">
    <property type="protein sequence ID" value="VDM99938.1"/>
    <property type="molecule type" value="Genomic_DNA"/>
</dbReference>
<dbReference type="AlphaFoldDB" id="A0A0N5CTA6"/>
<protein>
    <submittedName>
        <fullName evidence="3">Secreted protein</fullName>
    </submittedName>
</protein>
<proteinExistence type="predicted"/>
<reference evidence="3" key="1">
    <citation type="submission" date="2017-02" db="UniProtKB">
        <authorList>
            <consortium name="WormBaseParasite"/>
        </authorList>
    </citation>
    <scope>IDENTIFICATION</scope>
</reference>
<reference evidence="1 2" key="2">
    <citation type="submission" date="2018-11" db="EMBL/GenBank/DDBJ databases">
        <authorList>
            <consortium name="Pathogen Informatics"/>
        </authorList>
    </citation>
    <scope>NUCLEOTIDE SEQUENCE [LARGE SCALE GENOMIC DNA]</scope>
</reference>
<dbReference type="Proteomes" id="UP000276776">
    <property type="component" value="Unassembled WGS sequence"/>
</dbReference>